<dbReference type="Proteomes" id="UP000429607">
    <property type="component" value="Unassembled WGS sequence"/>
</dbReference>
<feature type="signal peptide" evidence="1">
    <location>
        <begin position="1"/>
        <end position="16"/>
    </location>
</feature>
<keyword evidence="1" id="KW-0732">Signal</keyword>
<reference evidence="4 5" key="1">
    <citation type="submission" date="2018-09" db="EMBL/GenBank/DDBJ databases">
        <title>Genomic investigation of the strawberry pathogen Phytophthora fragariae indicates pathogenicity is determined by transcriptional variation in three key races.</title>
        <authorList>
            <person name="Adams T.M."/>
            <person name="Armitage A.D."/>
            <person name="Sobczyk M.K."/>
            <person name="Bates H.J."/>
            <person name="Dunwell J.M."/>
            <person name="Nellist C.F."/>
            <person name="Harrison R.J."/>
        </authorList>
    </citation>
    <scope>NUCLEOTIDE SEQUENCE [LARGE SCALE GENOMIC DNA]</scope>
    <source>
        <strain evidence="2 4">SCRP249</strain>
        <strain evidence="3 5">SCRP324</strain>
    </source>
</reference>
<protein>
    <submittedName>
        <fullName evidence="3">Uncharacterized protein</fullName>
    </submittedName>
</protein>
<dbReference type="Proteomes" id="UP000435112">
    <property type="component" value="Unassembled WGS sequence"/>
</dbReference>
<dbReference type="AlphaFoldDB" id="A0A6A3LV51"/>
<dbReference type="EMBL" id="QXFV01002861">
    <property type="protein sequence ID" value="KAE8982515.1"/>
    <property type="molecule type" value="Genomic_DNA"/>
</dbReference>
<accession>A0A6A3LV51</accession>
<evidence type="ECO:0000313" key="5">
    <source>
        <dbReference type="Proteomes" id="UP000435112"/>
    </source>
</evidence>
<gene>
    <name evidence="2" type="ORF">PR001_g23703</name>
    <name evidence="3" type="ORF">PR002_g12069</name>
</gene>
<evidence type="ECO:0000256" key="1">
    <source>
        <dbReference type="SAM" id="SignalP"/>
    </source>
</evidence>
<evidence type="ECO:0000313" key="3">
    <source>
        <dbReference type="EMBL" id="KAE9022090.1"/>
    </source>
</evidence>
<name>A0A6A3LV51_9STRA</name>
<evidence type="ECO:0000313" key="4">
    <source>
        <dbReference type="Proteomes" id="UP000429607"/>
    </source>
</evidence>
<sequence>MCWMIASHHFTLQTRAAACSAAPDLATQLLRPRCSNLATTGSTQGRTSCSTSRCRRSDCGSAAAFIGSSSRRASRQTATRPSDDL</sequence>
<proteinExistence type="predicted"/>
<comment type="caution">
    <text evidence="3">The sequence shown here is derived from an EMBL/GenBank/DDBJ whole genome shotgun (WGS) entry which is preliminary data.</text>
</comment>
<feature type="chain" id="PRO_5036165016" evidence="1">
    <location>
        <begin position="17"/>
        <end position="85"/>
    </location>
</feature>
<evidence type="ECO:0000313" key="2">
    <source>
        <dbReference type="EMBL" id="KAE8982515.1"/>
    </source>
</evidence>
<dbReference type="EMBL" id="QXFU01000746">
    <property type="protein sequence ID" value="KAE9022090.1"/>
    <property type="molecule type" value="Genomic_DNA"/>
</dbReference>
<organism evidence="3 5">
    <name type="scientific">Phytophthora rubi</name>
    <dbReference type="NCBI Taxonomy" id="129364"/>
    <lineage>
        <taxon>Eukaryota</taxon>
        <taxon>Sar</taxon>
        <taxon>Stramenopiles</taxon>
        <taxon>Oomycota</taxon>
        <taxon>Peronosporomycetes</taxon>
        <taxon>Peronosporales</taxon>
        <taxon>Peronosporaceae</taxon>
        <taxon>Phytophthora</taxon>
    </lineage>
</organism>